<reference evidence="1" key="1">
    <citation type="submission" date="2020-08" db="EMBL/GenBank/DDBJ databases">
        <title>Multicomponent nature underlies the extraordinary mechanical properties of spider dragline silk.</title>
        <authorList>
            <person name="Kono N."/>
            <person name="Nakamura H."/>
            <person name="Mori M."/>
            <person name="Yoshida Y."/>
            <person name="Ohtoshi R."/>
            <person name="Malay A.D."/>
            <person name="Moran D.A.P."/>
            <person name="Tomita M."/>
            <person name="Numata K."/>
            <person name="Arakawa K."/>
        </authorList>
    </citation>
    <scope>NUCLEOTIDE SEQUENCE</scope>
</reference>
<accession>A0A8X6PZZ2</accession>
<keyword evidence="2" id="KW-1185">Reference proteome</keyword>
<evidence type="ECO:0000313" key="1">
    <source>
        <dbReference type="EMBL" id="GFT92088.1"/>
    </source>
</evidence>
<sequence length="66" mass="7241">MPTLLSEGHGLDLISWPVRLEENKDFNSGLRLNIAGHDPKSGHELELRAEVLIPPMIRLSNVGEAG</sequence>
<dbReference type="Proteomes" id="UP000887013">
    <property type="component" value="Unassembled WGS sequence"/>
</dbReference>
<dbReference type="EMBL" id="BMAW01120992">
    <property type="protein sequence ID" value="GFT92088.1"/>
    <property type="molecule type" value="Genomic_DNA"/>
</dbReference>
<evidence type="ECO:0000313" key="2">
    <source>
        <dbReference type="Proteomes" id="UP000887013"/>
    </source>
</evidence>
<organism evidence="1 2">
    <name type="scientific">Nephila pilipes</name>
    <name type="common">Giant wood spider</name>
    <name type="synonym">Nephila maculata</name>
    <dbReference type="NCBI Taxonomy" id="299642"/>
    <lineage>
        <taxon>Eukaryota</taxon>
        <taxon>Metazoa</taxon>
        <taxon>Ecdysozoa</taxon>
        <taxon>Arthropoda</taxon>
        <taxon>Chelicerata</taxon>
        <taxon>Arachnida</taxon>
        <taxon>Araneae</taxon>
        <taxon>Araneomorphae</taxon>
        <taxon>Entelegynae</taxon>
        <taxon>Araneoidea</taxon>
        <taxon>Nephilidae</taxon>
        <taxon>Nephila</taxon>
    </lineage>
</organism>
<protein>
    <submittedName>
        <fullName evidence="1">Uncharacterized protein</fullName>
    </submittedName>
</protein>
<dbReference type="AlphaFoldDB" id="A0A8X6PZZ2"/>
<feature type="non-terminal residue" evidence="1">
    <location>
        <position position="66"/>
    </location>
</feature>
<proteinExistence type="predicted"/>
<name>A0A8X6PZZ2_NEPPI</name>
<gene>
    <name evidence="1" type="ORF">NPIL_646351</name>
</gene>
<comment type="caution">
    <text evidence="1">The sequence shown here is derived from an EMBL/GenBank/DDBJ whole genome shotgun (WGS) entry which is preliminary data.</text>
</comment>